<dbReference type="Proteomes" id="UP001597227">
    <property type="component" value="Unassembled WGS sequence"/>
</dbReference>
<feature type="transmembrane region" description="Helical" evidence="1">
    <location>
        <begin position="118"/>
        <end position="142"/>
    </location>
</feature>
<protein>
    <recommendedName>
        <fullName evidence="4">ABC-2 family transporter protein</fullName>
    </recommendedName>
</protein>
<feature type="transmembrane region" description="Helical" evidence="1">
    <location>
        <begin position="216"/>
        <end position="242"/>
    </location>
</feature>
<reference evidence="3" key="1">
    <citation type="journal article" date="2019" name="Int. J. Syst. Evol. Microbiol.">
        <title>The Global Catalogue of Microorganisms (GCM) 10K type strain sequencing project: providing services to taxonomists for standard genome sequencing and annotation.</title>
        <authorList>
            <consortium name="The Broad Institute Genomics Platform"/>
            <consortium name="The Broad Institute Genome Sequencing Center for Infectious Disease"/>
            <person name="Wu L."/>
            <person name="Ma J."/>
        </authorList>
    </citation>
    <scope>NUCLEOTIDE SEQUENCE [LARGE SCALE GENOMIC DNA]</scope>
    <source>
        <strain evidence="3">CCUG 15531</strain>
    </source>
</reference>
<evidence type="ECO:0000256" key="1">
    <source>
        <dbReference type="SAM" id="Phobius"/>
    </source>
</evidence>
<feature type="transmembrane region" description="Helical" evidence="1">
    <location>
        <begin position="248"/>
        <end position="270"/>
    </location>
</feature>
<proteinExistence type="predicted"/>
<gene>
    <name evidence="2" type="ORF">ACFSFW_16545</name>
</gene>
<keyword evidence="3" id="KW-1185">Reference proteome</keyword>
<evidence type="ECO:0000313" key="3">
    <source>
        <dbReference type="Proteomes" id="UP001597227"/>
    </source>
</evidence>
<organism evidence="2 3">
    <name type="scientific">Fredinandcohnia salidurans</name>
    <dbReference type="NCBI Taxonomy" id="2595041"/>
    <lineage>
        <taxon>Bacteria</taxon>
        <taxon>Bacillati</taxon>
        <taxon>Bacillota</taxon>
        <taxon>Bacilli</taxon>
        <taxon>Bacillales</taxon>
        <taxon>Bacillaceae</taxon>
        <taxon>Fredinandcohnia</taxon>
    </lineage>
</organism>
<evidence type="ECO:0000313" key="2">
    <source>
        <dbReference type="EMBL" id="MFD1780275.1"/>
    </source>
</evidence>
<dbReference type="EMBL" id="JBHUEK010000025">
    <property type="protein sequence ID" value="MFD1780275.1"/>
    <property type="molecule type" value="Genomic_DNA"/>
</dbReference>
<keyword evidence="1" id="KW-0812">Transmembrane</keyword>
<feature type="transmembrane region" description="Helical" evidence="1">
    <location>
        <begin position="16"/>
        <end position="36"/>
    </location>
</feature>
<keyword evidence="1" id="KW-1133">Transmembrane helix</keyword>
<keyword evidence="1" id="KW-0472">Membrane</keyword>
<evidence type="ECO:0008006" key="4">
    <source>
        <dbReference type="Google" id="ProtNLM"/>
    </source>
</evidence>
<comment type="caution">
    <text evidence="2">The sequence shown here is derived from an EMBL/GenBank/DDBJ whole genome shotgun (WGS) entry which is preliminary data.</text>
</comment>
<feature type="transmembrane region" description="Helical" evidence="1">
    <location>
        <begin position="171"/>
        <end position="204"/>
    </location>
</feature>
<name>A0ABW4MV10_9BACI</name>
<feature type="transmembrane region" description="Helical" evidence="1">
    <location>
        <begin position="75"/>
        <end position="97"/>
    </location>
</feature>
<sequence length="276" mass="31809">MNRFLKLVNFEFSRFLKLYLILFGITVLCQMVGVIFEAKRYVGRANKAIYEDLLSKSDFISQYGTMTIFRFSETLWFLGPIVLAGVTLLIYVFFIWYRDWLGKNTFSYRLLVLPTARLNVYLAKATTVLLLVLGLTALQLILVPVEMQIIKWLVPDEFRTDFSIATLSNHYYLGILFPMTIADFILIYGVGIVAVCVVFTAILFERSYRLKGIFFGILYAAVSILVFFAPILVNEFILGQYFYANELFYMELGTCLLTLAGAIWIGNYLMNKKIRV</sequence>
<dbReference type="RefSeq" id="WP_388039909.1">
    <property type="nucleotide sequence ID" value="NZ_JBHUEK010000025.1"/>
</dbReference>
<accession>A0ABW4MV10</accession>